<name>A0A3M7R323_BRAPC</name>
<keyword evidence="3" id="KW-1185">Reference proteome</keyword>
<feature type="compositionally biased region" description="Basic and acidic residues" evidence="1">
    <location>
        <begin position="25"/>
        <end position="35"/>
    </location>
</feature>
<gene>
    <name evidence="2" type="ORF">BpHYR1_017442</name>
</gene>
<sequence length="63" mass="7215">MGRGNSVFRFLPHRQNKKRKKKLRKTTETKMEKSDLAFGGRPPLALRLGGRPRLFVSSSPSDF</sequence>
<dbReference type="EMBL" id="REGN01004334">
    <property type="protein sequence ID" value="RNA17966.1"/>
    <property type="molecule type" value="Genomic_DNA"/>
</dbReference>
<dbReference type="AlphaFoldDB" id="A0A3M7R323"/>
<reference evidence="2 3" key="1">
    <citation type="journal article" date="2018" name="Sci. Rep.">
        <title>Genomic signatures of local adaptation to the degree of environmental predictability in rotifers.</title>
        <authorList>
            <person name="Franch-Gras L."/>
            <person name="Hahn C."/>
            <person name="Garcia-Roger E.M."/>
            <person name="Carmona M.J."/>
            <person name="Serra M."/>
            <person name="Gomez A."/>
        </authorList>
    </citation>
    <scope>NUCLEOTIDE SEQUENCE [LARGE SCALE GENOMIC DNA]</scope>
    <source>
        <strain evidence="2">HYR1</strain>
    </source>
</reference>
<evidence type="ECO:0000313" key="3">
    <source>
        <dbReference type="Proteomes" id="UP000276133"/>
    </source>
</evidence>
<evidence type="ECO:0000313" key="2">
    <source>
        <dbReference type="EMBL" id="RNA17966.1"/>
    </source>
</evidence>
<organism evidence="2 3">
    <name type="scientific">Brachionus plicatilis</name>
    <name type="common">Marine rotifer</name>
    <name type="synonym">Brachionus muelleri</name>
    <dbReference type="NCBI Taxonomy" id="10195"/>
    <lineage>
        <taxon>Eukaryota</taxon>
        <taxon>Metazoa</taxon>
        <taxon>Spiralia</taxon>
        <taxon>Gnathifera</taxon>
        <taxon>Rotifera</taxon>
        <taxon>Eurotatoria</taxon>
        <taxon>Monogononta</taxon>
        <taxon>Pseudotrocha</taxon>
        <taxon>Ploima</taxon>
        <taxon>Brachionidae</taxon>
        <taxon>Brachionus</taxon>
    </lineage>
</organism>
<protein>
    <submittedName>
        <fullName evidence="2">Uncharacterized protein</fullName>
    </submittedName>
</protein>
<dbReference type="Proteomes" id="UP000276133">
    <property type="component" value="Unassembled WGS sequence"/>
</dbReference>
<feature type="compositionally biased region" description="Basic residues" evidence="1">
    <location>
        <begin position="11"/>
        <end position="24"/>
    </location>
</feature>
<evidence type="ECO:0000256" key="1">
    <source>
        <dbReference type="SAM" id="MobiDB-lite"/>
    </source>
</evidence>
<proteinExistence type="predicted"/>
<accession>A0A3M7R323</accession>
<feature type="region of interest" description="Disordered" evidence="1">
    <location>
        <begin position="1"/>
        <end position="38"/>
    </location>
</feature>
<comment type="caution">
    <text evidence="2">The sequence shown here is derived from an EMBL/GenBank/DDBJ whole genome shotgun (WGS) entry which is preliminary data.</text>
</comment>